<keyword evidence="1" id="KW-0472">Membrane</keyword>
<accession>A0A1G2PQ32</accession>
<proteinExistence type="predicted"/>
<feature type="transmembrane region" description="Helical" evidence="1">
    <location>
        <begin position="75"/>
        <end position="102"/>
    </location>
</feature>
<reference evidence="2 3" key="1">
    <citation type="journal article" date="2016" name="Nat. Commun.">
        <title>Thousands of microbial genomes shed light on interconnected biogeochemical processes in an aquifer system.</title>
        <authorList>
            <person name="Anantharaman K."/>
            <person name="Brown C.T."/>
            <person name="Hug L.A."/>
            <person name="Sharon I."/>
            <person name="Castelle C.J."/>
            <person name="Probst A.J."/>
            <person name="Thomas B.C."/>
            <person name="Singh A."/>
            <person name="Wilkins M.J."/>
            <person name="Karaoz U."/>
            <person name="Brodie E.L."/>
            <person name="Williams K.H."/>
            <person name="Hubbard S.S."/>
            <person name="Banfield J.F."/>
        </authorList>
    </citation>
    <scope>NUCLEOTIDE SEQUENCE [LARGE SCALE GENOMIC DNA]</scope>
    <source>
        <strain evidence="3">RIFCSPHIGHO2_01_FULL_58_15</strain>
    </source>
</reference>
<comment type="caution">
    <text evidence="2">The sequence shown here is derived from an EMBL/GenBank/DDBJ whole genome shotgun (WGS) entry which is preliminary data.</text>
</comment>
<feature type="transmembrane region" description="Helical" evidence="1">
    <location>
        <begin position="109"/>
        <end position="126"/>
    </location>
</feature>
<organism evidence="2 3">
    <name type="scientific">Terrybacteria sp. (strain RIFCSPHIGHO2_01_FULL_58_15)</name>
    <dbReference type="NCBI Taxonomy" id="1802363"/>
    <lineage>
        <taxon>Bacteria</taxon>
        <taxon>Candidatus Terryibacteriota</taxon>
    </lineage>
</organism>
<keyword evidence="1" id="KW-1133">Transmembrane helix</keyword>
<evidence type="ECO:0000256" key="1">
    <source>
        <dbReference type="SAM" id="Phobius"/>
    </source>
</evidence>
<gene>
    <name evidence="2" type="ORF">A2682_00110</name>
</gene>
<evidence type="ECO:0000313" key="2">
    <source>
        <dbReference type="EMBL" id="OHA49702.1"/>
    </source>
</evidence>
<feature type="transmembrane region" description="Helical" evidence="1">
    <location>
        <begin position="138"/>
        <end position="157"/>
    </location>
</feature>
<dbReference type="STRING" id="1802363.A2682_00110"/>
<sequence>MESNKTKYLWGILRLALGWVFFWAFIDKVFGLGFTTCRDVKTAVVDVMCKSAWLEGGSPTLGFLKFATKGPFAEFYQFFAGAAWLDWLFMISLLGIGTALLLGIFVRPAAIAGAIWYFLMYTAGFIPPEHNPFLDEHLLNAVLLLALAGTHAGRWLGLGRWWADTSFVKRYPILE</sequence>
<dbReference type="AlphaFoldDB" id="A0A1G2PQ32"/>
<keyword evidence="1" id="KW-0812">Transmembrane</keyword>
<feature type="transmembrane region" description="Helical" evidence="1">
    <location>
        <begin position="7"/>
        <end position="26"/>
    </location>
</feature>
<dbReference type="Proteomes" id="UP000178690">
    <property type="component" value="Unassembled WGS sequence"/>
</dbReference>
<dbReference type="EMBL" id="MHST01000005">
    <property type="protein sequence ID" value="OHA49702.1"/>
    <property type="molecule type" value="Genomic_DNA"/>
</dbReference>
<evidence type="ECO:0008006" key="4">
    <source>
        <dbReference type="Google" id="ProtNLM"/>
    </source>
</evidence>
<name>A0A1G2PQ32_TERXR</name>
<protein>
    <recommendedName>
        <fullName evidence="4">DoxX family protein</fullName>
    </recommendedName>
</protein>
<evidence type="ECO:0000313" key="3">
    <source>
        <dbReference type="Proteomes" id="UP000178690"/>
    </source>
</evidence>